<dbReference type="PANTHER" id="PTHR23065">
    <property type="entry name" value="PROLINE-SERINE-THREONINE PHOSPHATASE INTERACTING PROTEIN 1"/>
    <property type="match status" value="1"/>
</dbReference>
<dbReference type="GO" id="GO:0005886">
    <property type="term" value="C:plasma membrane"/>
    <property type="evidence" value="ECO:0007669"/>
    <property type="project" value="TreeGrafter"/>
</dbReference>
<feature type="compositionally biased region" description="Basic and acidic residues" evidence="2">
    <location>
        <begin position="279"/>
        <end position="300"/>
    </location>
</feature>
<dbReference type="GO" id="GO:0030139">
    <property type="term" value="C:endocytic vesicle"/>
    <property type="evidence" value="ECO:0007669"/>
    <property type="project" value="TreeGrafter"/>
</dbReference>
<dbReference type="CDD" id="cd07650">
    <property type="entry name" value="F-BAR_Syp1p_like"/>
    <property type="match status" value="1"/>
</dbReference>
<dbReference type="InParanoid" id="K1WQ06"/>
<evidence type="ECO:0000313" key="4">
    <source>
        <dbReference type="EMBL" id="EKD19655.1"/>
    </source>
</evidence>
<dbReference type="FunFam" id="1.20.1270.60:FF:000102">
    <property type="entry name" value="WGS project CABT00000000 data, contig 2.23"/>
    <property type="match status" value="1"/>
</dbReference>
<feature type="region of interest" description="Disordered" evidence="2">
    <location>
        <begin position="827"/>
        <end position="850"/>
    </location>
</feature>
<dbReference type="eggNOG" id="ENOG502QQAW">
    <property type="taxonomic scope" value="Eukaryota"/>
</dbReference>
<dbReference type="SUPFAM" id="SSF103657">
    <property type="entry name" value="BAR/IMD domain-like"/>
    <property type="match status" value="1"/>
</dbReference>
<evidence type="ECO:0000256" key="2">
    <source>
        <dbReference type="SAM" id="MobiDB-lite"/>
    </source>
</evidence>
<dbReference type="SMART" id="SM00055">
    <property type="entry name" value="FCH"/>
    <property type="match status" value="1"/>
</dbReference>
<dbReference type="GeneID" id="18757542"/>
<dbReference type="Gene3D" id="1.20.1270.60">
    <property type="entry name" value="Arfaptin homology (AH) domain/BAR domain"/>
    <property type="match status" value="1"/>
</dbReference>
<feature type="domain" description="MHD" evidence="3">
    <location>
        <begin position="591"/>
        <end position="855"/>
    </location>
</feature>
<dbReference type="STRING" id="1072389.K1WQ06"/>
<dbReference type="OrthoDB" id="331602at2759"/>
<dbReference type="GO" id="GO:0032185">
    <property type="term" value="P:septin cytoskeleton organization"/>
    <property type="evidence" value="ECO:0007669"/>
    <property type="project" value="TreeGrafter"/>
</dbReference>
<dbReference type="OMA" id="FQTHEVD"/>
<feature type="compositionally biased region" description="Polar residues" evidence="2">
    <location>
        <begin position="259"/>
        <end position="278"/>
    </location>
</feature>
<dbReference type="HOGENOM" id="CLU_011037_0_0_1"/>
<feature type="region of interest" description="Disordered" evidence="2">
    <location>
        <begin position="254"/>
        <end position="448"/>
    </location>
</feature>
<keyword evidence="1" id="KW-0254">Endocytosis</keyword>
<accession>K1WQ06</accession>
<dbReference type="Pfam" id="PF10291">
    <property type="entry name" value="muHD"/>
    <property type="match status" value="1"/>
</dbReference>
<dbReference type="InterPro" id="IPR028565">
    <property type="entry name" value="MHD"/>
</dbReference>
<feature type="compositionally biased region" description="Polar residues" evidence="2">
    <location>
        <begin position="380"/>
        <end position="421"/>
    </location>
</feature>
<dbReference type="InterPro" id="IPR027267">
    <property type="entry name" value="AH/BAR_dom_sf"/>
</dbReference>
<keyword evidence="5" id="KW-1185">Reference proteome</keyword>
<dbReference type="PROSITE" id="PS51072">
    <property type="entry name" value="MHD"/>
    <property type="match status" value="1"/>
</dbReference>
<organism evidence="4 5">
    <name type="scientific">Marssonina brunnea f. sp. multigermtubi (strain MB_m1)</name>
    <name type="common">Marssonina leaf spot fungus</name>
    <dbReference type="NCBI Taxonomy" id="1072389"/>
    <lineage>
        <taxon>Eukaryota</taxon>
        <taxon>Fungi</taxon>
        <taxon>Dikarya</taxon>
        <taxon>Ascomycota</taxon>
        <taxon>Pezizomycotina</taxon>
        <taxon>Leotiomycetes</taxon>
        <taxon>Helotiales</taxon>
        <taxon>Drepanopezizaceae</taxon>
        <taxon>Drepanopeziza</taxon>
    </lineage>
</organism>
<evidence type="ECO:0000256" key="1">
    <source>
        <dbReference type="ARBA" id="ARBA00022583"/>
    </source>
</evidence>
<dbReference type="InterPro" id="IPR018808">
    <property type="entry name" value="Muniscin_C"/>
</dbReference>
<dbReference type="GO" id="GO:0006897">
    <property type="term" value="P:endocytosis"/>
    <property type="evidence" value="ECO:0007669"/>
    <property type="project" value="UniProtKB-KW"/>
</dbReference>
<proteinExistence type="predicted"/>
<dbReference type="GO" id="GO:0032153">
    <property type="term" value="C:cell division site"/>
    <property type="evidence" value="ECO:0007669"/>
    <property type="project" value="TreeGrafter"/>
</dbReference>
<name>K1WQ06_MARBU</name>
<dbReference type="Proteomes" id="UP000006753">
    <property type="component" value="Unassembled WGS sequence"/>
</dbReference>
<dbReference type="PANTHER" id="PTHR23065:SF54">
    <property type="entry name" value="SUPPRESSOR OF YEAST PROFILIN DELETION"/>
    <property type="match status" value="1"/>
</dbReference>
<dbReference type="FunCoup" id="K1WQ06">
    <property type="interactions" value="140"/>
</dbReference>
<gene>
    <name evidence="4" type="ORF">MBM_01607</name>
</gene>
<protein>
    <submittedName>
        <fullName evidence="4">SAFF domain-containing protein</fullName>
    </submittedName>
</protein>
<feature type="compositionally biased region" description="Low complexity" evidence="2">
    <location>
        <begin position="363"/>
        <end position="379"/>
    </location>
</feature>
<sequence length="869" mass="94486">MEALSRTEYPAILERLTPKAVSAEVNERVKRIGKLNSEVADWLAERRKVEEAYVAGLRKLARRPLPEVGQDLGVFDTPWKKIASSTDEIARSHAMLADRINNEVELQLRNFPTKNREMAEFPTIQGNLGAMAKELEDAQSKSEKLMQRGGKASAYKVEAAAARLQTASTQWNNQAPFILETLQSVDEGRLNHLRDALTQYETQEMDNLNRCQSIVESALGVMVEVDTSIEIQSWAQTVVSGKPVVERRPAGRQGFVTGNAMTGNTNMPPSIPAATNTDNRSEHSGKQEHENTESSLESKFKRGFGTIMGRRRQSISGYGRTPSPNIGFPPFGNRSLASREGRPSPSPRGSANNLRDLTAPDNRLSSLAEASSPPRSPRSQANGHKNTVNPQSQYLADSFDGTSSHAPNGSNSSNVPDLSNVQPPPGPPPSDSVAVPEKDSEGFSVPVTMNDPISQAQQEAAADVEQQQYNVDIRPEPIPEQDADAQAALANVANTLKSANMPSRSTGTIRGRRDVRNTVFVPSTSKSLEVSSPNSYYPPSPNLAPVGRAAALAALSTSHHASAPSVSDTISIRSGHSLTTKPITKHDEHNEPGLHASIIETISVTLESLKVKSVKIVGEIALIHNKISDDTSVPAKETIRIDNFPNMEAIAEDKTFVHRLDEQKPDEFMIDLAHVSAKPSIAFTYRVHVDEQNMEAQAPIQFRPGWKTDGNKLLMVFHYGLNPAFSSQPVAFKNVVLIAYYTGARATGCQSRPNGIHSAANSLIYWRLGDVTLDSTTQKVICKLSGVEGAMPEPGHLEIRWDMISPVDLPFSSGISISKLDLGEGKEKVENDDPFADESIAGASPVTPESSWTVVPAMKKLASGKYEAR</sequence>
<dbReference type="Pfam" id="PF00611">
    <property type="entry name" value="FCH"/>
    <property type="match status" value="1"/>
</dbReference>
<reference evidence="4 5" key="1">
    <citation type="journal article" date="2012" name="BMC Genomics">
        <title>Sequencing the genome of Marssonina brunnea reveals fungus-poplar co-evolution.</title>
        <authorList>
            <person name="Zhu S."/>
            <person name="Cao Y.-Z."/>
            <person name="Jiang C."/>
            <person name="Tan B.-Y."/>
            <person name="Wang Z."/>
            <person name="Feng S."/>
            <person name="Zhang L."/>
            <person name="Su X.-H."/>
            <person name="Brejova B."/>
            <person name="Vinar T."/>
            <person name="Xu M."/>
            <person name="Wang M.-X."/>
            <person name="Zhang S.-G."/>
            <person name="Huang M.-R."/>
            <person name="Wu R."/>
            <person name="Zhou Y."/>
        </authorList>
    </citation>
    <scope>NUCLEOTIDE SEQUENCE [LARGE SCALE GENOMIC DNA]</scope>
    <source>
        <strain evidence="4 5">MB_m1</strain>
    </source>
</reference>
<dbReference type="EMBL" id="JH921430">
    <property type="protein sequence ID" value="EKD19655.1"/>
    <property type="molecule type" value="Genomic_DNA"/>
</dbReference>
<dbReference type="KEGG" id="mbe:MBM_01607"/>
<dbReference type="AlphaFoldDB" id="K1WQ06"/>
<evidence type="ECO:0000313" key="5">
    <source>
        <dbReference type="Proteomes" id="UP000006753"/>
    </source>
</evidence>
<dbReference type="RefSeq" id="XP_007289496.1">
    <property type="nucleotide sequence ID" value="XM_007289434.1"/>
</dbReference>
<dbReference type="InterPro" id="IPR001060">
    <property type="entry name" value="FCH_dom"/>
</dbReference>
<evidence type="ECO:0000259" key="3">
    <source>
        <dbReference type="PROSITE" id="PS51072"/>
    </source>
</evidence>